<name>A0A9P6CRP8_9AGAR</name>
<sequence>MQYNVNSVLPLPERVSMSASIQRPPLRLSHIHRYRRRLRLHHPPLLGNVSRSLAHPVVLVVGFVLPRRCMGSRLEGMLRVKRPMAAARHHCSIRCFARYDPPSPPKGYYILHNPVLQVAIPCDTRTARLVPSYAV</sequence>
<reference evidence="1" key="1">
    <citation type="submission" date="2020-11" db="EMBL/GenBank/DDBJ databases">
        <authorList>
            <consortium name="DOE Joint Genome Institute"/>
            <person name="Ahrendt S."/>
            <person name="Riley R."/>
            <person name="Andreopoulos W."/>
            <person name="Labutti K."/>
            <person name="Pangilinan J."/>
            <person name="Ruiz-Duenas F.J."/>
            <person name="Barrasa J.M."/>
            <person name="Sanchez-Garcia M."/>
            <person name="Camarero S."/>
            <person name="Miyauchi S."/>
            <person name="Serrano A."/>
            <person name="Linde D."/>
            <person name="Babiker R."/>
            <person name="Drula E."/>
            <person name="Ayuso-Fernandez I."/>
            <person name="Pacheco R."/>
            <person name="Padilla G."/>
            <person name="Ferreira P."/>
            <person name="Barriuso J."/>
            <person name="Kellner H."/>
            <person name="Castanera R."/>
            <person name="Alfaro M."/>
            <person name="Ramirez L."/>
            <person name="Pisabarro A.G."/>
            <person name="Kuo A."/>
            <person name="Tritt A."/>
            <person name="Lipzen A."/>
            <person name="He G."/>
            <person name="Yan M."/>
            <person name="Ng V."/>
            <person name="Cullen D."/>
            <person name="Martin F."/>
            <person name="Rosso M.-N."/>
            <person name="Henrissat B."/>
            <person name="Hibbett D."/>
            <person name="Martinez A.T."/>
            <person name="Grigoriev I.V."/>
        </authorList>
    </citation>
    <scope>NUCLEOTIDE SEQUENCE</scope>
    <source>
        <strain evidence="1">CIRM-BRFM 674</strain>
    </source>
</reference>
<comment type="caution">
    <text evidence="1">The sequence shown here is derived from an EMBL/GenBank/DDBJ whole genome shotgun (WGS) entry which is preliminary data.</text>
</comment>
<gene>
    <name evidence="1" type="ORF">BDN70DRAFT_727887</name>
</gene>
<keyword evidence="2" id="KW-1185">Reference proteome</keyword>
<dbReference type="Proteomes" id="UP000807469">
    <property type="component" value="Unassembled WGS sequence"/>
</dbReference>
<dbReference type="AlphaFoldDB" id="A0A9P6CRP8"/>
<evidence type="ECO:0000313" key="2">
    <source>
        <dbReference type="Proteomes" id="UP000807469"/>
    </source>
</evidence>
<dbReference type="EMBL" id="MU156106">
    <property type="protein sequence ID" value="KAF9470274.1"/>
    <property type="molecule type" value="Genomic_DNA"/>
</dbReference>
<accession>A0A9P6CRP8</accession>
<evidence type="ECO:0000313" key="1">
    <source>
        <dbReference type="EMBL" id="KAF9470274.1"/>
    </source>
</evidence>
<proteinExistence type="predicted"/>
<organism evidence="1 2">
    <name type="scientific">Pholiota conissans</name>
    <dbReference type="NCBI Taxonomy" id="109636"/>
    <lineage>
        <taxon>Eukaryota</taxon>
        <taxon>Fungi</taxon>
        <taxon>Dikarya</taxon>
        <taxon>Basidiomycota</taxon>
        <taxon>Agaricomycotina</taxon>
        <taxon>Agaricomycetes</taxon>
        <taxon>Agaricomycetidae</taxon>
        <taxon>Agaricales</taxon>
        <taxon>Agaricineae</taxon>
        <taxon>Strophariaceae</taxon>
        <taxon>Pholiota</taxon>
    </lineage>
</organism>
<protein>
    <submittedName>
        <fullName evidence="1">Uncharacterized protein</fullName>
    </submittedName>
</protein>